<feature type="domain" description="HAMP" evidence="8">
    <location>
        <begin position="206"/>
        <end position="258"/>
    </location>
</feature>
<dbReference type="RefSeq" id="WP_160975266.1">
    <property type="nucleotide sequence ID" value="NZ_WWEN01000010.1"/>
</dbReference>
<dbReference type="SUPFAM" id="SSF58104">
    <property type="entry name" value="Methyl-accepting chemotaxis protein (MCP) signaling domain"/>
    <property type="match status" value="1"/>
</dbReference>
<feature type="transmembrane region" description="Helical" evidence="6">
    <location>
        <begin position="182"/>
        <end position="204"/>
    </location>
</feature>
<accession>A0A6L8LQI9</accession>
<evidence type="ECO:0000256" key="2">
    <source>
        <dbReference type="ARBA" id="ARBA00029447"/>
    </source>
</evidence>
<dbReference type="SMART" id="SM00283">
    <property type="entry name" value="MA"/>
    <property type="match status" value="1"/>
</dbReference>
<keyword evidence="10" id="KW-1185">Reference proteome</keyword>
<sequence>MTLRLRLSLTFLLLSALFIGVGAMALYQLGEVKQRSQQIVDRNVAILRDIDALATLQQETQVVIRDYILIKNYNKRKELKDQIDTLRFQQELLTNDASESADAEMVGFLADYSSLNAKLNEAIDKVVEVVGYGGSDMTISLHLEEASTFQAQIIAATDEISSSQTSKMETALEESEAIYNQAWLMIAVLIGAALVISLLSAVITNRTLKRGFRMAISLSNDVANGDLSKTIEHKQKGEFGDLLNNLNRMVGGLRDIVSSVASGAGNVSAGAVQMAQTSEQLQEAATNQAAATENASSSVEQMTANVEQNADATQETEQMALSSAEDARQSGAAVKSAMEYTNNIVGRIQIVQEIARQTDLLALNAAVEAARAGEHGRGFSVVASEVRKLAERSQDAAGEIGALTKETVAVSAKAVDMLDRLVPKIERTAQLVSNIAKANSEISVGMGQINGAITELDSITQANNSASEEMSATAEELAAQAQALRATMDEFTLESHAEETAEGASQDDAVRADPQDSAPAQESTLIDLDLTGDTAEEPVDFTAVKQQRGR</sequence>
<dbReference type="GO" id="GO:0006935">
    <property type="term" value="P:chemotaxis"/>
    <property type="evidence" value="ECO:0007669"/>
    <property type="project" value="UniProtKB-KW"/>
</dbReference>
<dbReference type="Pfam" id="PF00015">
    <property type="entry name" value="MCPsignal"/>
    <property type="match status" value="1"/>
</dbReference>
<evidence type="ECO:0000256" key="1">
    <source>
        <dbReference type="ARBA" id="ARBA00022500"/>
    </source>
</evidence>
<dbReference type="InterPro" id="IPR004090">
    <property type="entry name" value="Chemotax_Me-accpt_rcpt"/>
</dbReference>
<evidence type="ECO:0000313" key="10">
    <source>
        <dbReference type="Proteomes" id="UP000479043"/>
    </source>
</evidence>
<dbReference type="GO" id="GO:0005886">
    <property type="term" value="C:plasma membrane"/>
    <property type="evidence" value="ECO:0007669"/>
    <property type="project" value="TreeGrafter"/>
</dbReference>
<evidence type="ECO:0000259" key="8">
    <source>
        <dbReference type="PROSITE" id="PS50885"/>
    </source>
</evidence>
<evidence type="ECO:0000256" key="4">
    <source>
        <dbReference type="SAM" id="Coils"/>
    </source>
</evidence>
<dbReference type="PROSITE" id="PS50885">
    <property type="entry name" value="HAMP"/>
    <property type="match status" value="1"/>
</dbReference>
<dbReference type="PROSITE" id="PS50111">
    <property type="entry name" value="CHEMOTAXIS_TRANSDUC_2"/>
    <property type="match status" value="1"/>
</dbReference>
<gene>
    <name evidence="9" type="ORF">GR167_18760</name>
</gene>
<feature type="domain" description="Methyl-accepting transducer" evidence="7">
    <location>
        <begin position="263"/>
        <end position="478"/>
    </location>
</feature>
<comment type="caution">
    <text evidence="9">The sequence shown here is derived from an EMBL/GenBank/DDBJ whole genome shotgun (WGS) entry which is preliminary data.</text>
</comment>
<dbReference type="InterPro" id="IPR051310">
    <property type="entry name" value="MCP_chemotaxis"/>
</dbReference>
<evidence type="ECO:0000313" key="9">
    <source>
        <dbReference type="EMBL" id="MYM57366.1"/>
    </source>
</evidence>
<proteinExistence type="inferred from homology"/>
<evidence type="ECO:0000256" key="6">
    <source>
        <dbReference type="SAM" id="Phobius"/>
    </source>
</evidence>
<dbReference type="GO" id="GO:0007165">
    <property type="term" value="P:signal transduction"/>
    <property type="evidence" value="ECO:0007669"/>
    <property type="project" value="UniProtKB-KW"/>
</dbReference>
<keyword evidence="6" id="KW-0812">Transmembrane</keyword>
<evidence type="ECO:0000256" key="3">
    <source>
        <dbReference type="PROSITE-ProRule" id="PRU00284"/>
    </source>
</evidence>
<keyword evidence="6" id="KW-0472">Membrane</keyword>
<dbReference type="InterPro" id="IPR004089">
    <property type="entry name" value="MCPsignal_dom"/>
</dbReference>
<evidence type="ECO:0000259" key="7">
    <source>
        <dbReference type="PROSITE" id="PS50111"/>
    </source>
</evidence>
<protein>
    <submittedName>
        <fullName evidence="9">Methyl-accepting chemotaxis protein</fullName>
    </submittedName>
</protein>
<reference evidence="9 10" key="1">
    <citation type="submission" date="2020-01" db="EMBL/GenBank/DDBJ databases">
        <authorList>
            <person name="Chen S."/>
        </authorList>
    </citation>
    <scope>NUCLEOTIDE SEQUENCE [LARGE SCALE GENOMIC DNA]</scope>
    <source>
        <strain evidence="9 10">GS-10</strain>
    </source>
</reference>
<dbReference type="PRINTS" id="PR00260">
    <property type="entry name" value="CHEMTRNSDUCR"/>
</dbReference>
<dbReference type="SMART" id="SM00304">
    <property type="entry name" value="HAMP"/>
    <property type="match status" value="1"/>
</dbReference>
<dbReference type="InterPro" id="IPR003660">
    <property type="entry name" value="HAMP_dom"/>
</dbReference>
<keyword evidence="6" id="KW-1133">Transmembrane helix</keyword>
<comment type="similarity">
    <text evidence="2">Belongs to the methyl-accepting chemotaxis (MCP) protein family.</text>
</comment>
<dbReference type="Gene3D" id="1.10.287.950">
    <property type="entry name" value="Methyl-accepting chemotaxis protein"/>
    <property type="match status" value="1"/>
</dbReference>
<dbReference type="PANTHER" id="PTHR43531:SF11">
    <property type="entry name" value="METHYL-ACCEPTING CHEMOTAXIS PROTEIN 3"/>
    <property type="match status" value="1"/>
</dbReference>
<dbReference type="CDD" id="cd06225">
    <property type="entry name" value="HAMP"/>
    <property type="match status" value="1"/>
</dbReference>
<dbReference type="Pfam" id="PF00672">
    <property type="entry name" value="HAMP"/>
    <property type="match status" value="1"/>
</dbReference>
<name>A0A6L8LQI9_9RHOB</name>
<organism evidence="9 10">
    <name type="scientific">Thalassovita mangrovi</name>
    <dbReference type="NCBI Taxonomy" id="2692236"/>
    <lineage>
        <taxon>Bacteria</taxon>
        <taxon>Pseudomonadati</taxon>
        <taxon>Pseudomonadota</taxon>
        <taxon>Alphaproteobacteria</taxon>
        <taxon>Rhodobacterales</taxon>
        <taxon>Roseobacteraceae</taxon>
        <taxon>Thalassovita</taxon>
    </lineage>
</organism>
<feature type="coiled-coil region" evidence="4">
    <location>
        <begin position="467"/>
        <end position="494"/>
    </location>
</feature>
<dbReference type="GO" id="GO:0004888">
    <property type="term" value="F:transmembrane signaling receptor activity"/>
    <property type="evidence" value="ECO:0007669"/>
    <property type="project" value="InterPro"/>
</dbReference>
<feature type="region of interest" description="Disordered" evidence="5">
    <location>
        <begin position="496"/>
        <end position="550"/>
    </location>
</feature>
<feature type="region of interest" description="Disordered" evidence="5">
    <location>
        <begin position="305"/>
        <end position="327"/>
    </location>
</feature>
<dbReference type="PANTHER" id="PTHR43531">
    <property type="entry name" value="PROTEIN ICFG"/>
    <property type="match status" value="1"/>
</dbReference>
<keyword evidence="4" id="KW-0175">Coiled coil</keyword>
<feature type="compositionally biased region" description="Polar residues" evidence="5">
    <location>
        <begin position="305"/>
        <end position="321"/>
    </location>
</feature>
<dbReference type="Proteomes" id="UP000479043">
    <property type="component" value="Unassembled WGS sequence"/>
</dbReference>
<dbReference type="EMBL" id="WWEN01000010">
    <property type="protein sequence ID" value="MYM57366.1"/>
    <property type="molecule type" value="Genomic_DNA"/>
</dbReference>
<dbReference type="AlphaFoldDB" id="A0A6L8LQI9"/>
<keyword evidence="1" id="KW-0145">Chemotaxis</keyword>
<keyword evidence="3" id="KW-0807">Transducer</keyword>
<evidence type="ECO:0000256" key="5">
    <source>
        <dbReference type="SAM" id="MobiDB-lite"/>
    </source>
</evidence>